<evidence type="ECO:0000313" key="3">
    <source>
        <dbReference type="EnsemblProtists" id="EOD20682"/>
    </source>
</evidence>
<reference evidence="4" key="1">
    <citation type="journal article" date="2013" name="Nature">
        <title>Pan genome of the phytoplankton Emiliania underpins its global distribution.</title>
        <authorList>
            <person name="Read B.A."/>
            <person name="Kegel J."/>
            <person name="Klute M.J."/>
            <person name="Kuo A."/>
            <person name="Lefebvre S.C."/>
            <person name="Maumus F."/>
            <person name="Mayer C."/>
            <person name="Miller J."/>
            <person name="Monier A."/>
            <person name="Salamov A."/>
            <person name="Young J."/>
            <person name="Aguilar M."/>
            <person name="Claverie J.M."/>
            <person name="Frickenhaus S."/>
            <person name="Gonzalez K."/>
            <person name="Herman E.K."/>
            <person name="Lin Y.C."/>
            <person name="Napier J."/>
            <person name="Ogata H."/>
            <person name="Sarno A.F."/>
            <person name="Shmutz J."/>
            <person name="Schroeder D."/>
            <person name="de Vargas C."/>
            <person name="Verret F."/>
            <person name="von Dassow P."/>
            <person name="Valentin K."/>
            <person name="Van de Peer Y."/>
            <person name="Wheeler G."/>
            <person name="Dacks J.B."/>
            <person name="Delwiche C.F."/>
            <person name="Dyhrman S.T."/>
            <person name="Glockner G."/>
            <person name="John U."/>
            <person name="Richards T."/>
            <person name="Worden A.Z."/>
            <person name="Zhang X."/>
            <person name="Grigoriev I.V."/>
            <person name="Allen A.E."/>
            <person name="Bidle K."/>
            <person name="Borodovsky M."/>
            <person name="Bowler C."/>
            <person name="Brownlee C."/>
            <person name="Cock J.M."/>
            <person name="Elias M."/>
            <person name="Gladyshev V.N."/>
            <person name="Groth M."/>
            <person name="Guda C."/>
            <person name="Hadaegh A."/>
            <person name="Iglesias-Rodriguez M.D."/>
            <person name="Jenkins J."/>
            <person name="Jones B.M."/>
            <person name="Lawson T."/>
            <person name="Leese F."/>
            <person name="Lindquist E."/>
            <person name="Lobanov A."/>
            <person name="Lomsadze A."/>
            <person name="Malik S.B."/>
            <person name="Marsh M.E."/>
            <person name="Mackinder L."/>
            <person name="Mock T."/>
            <person name="Mueller-Roeber B."/>
            <person name="Pagarete A."/>
            <person name="Parker M."/>
            <person name="Probert I."/>
            <person name="Quesneville H."/>
            <person name="Raines C."/>
            <person name="Rensing S.A."/>
            <person name="Riano-Pachon D.M."/>
            <person name="Richier S."/>
            <person name="Rokitta S."/>
            <person name="Shiraiwa Y."/>
            <person name="Soanes D.M."/>
            <person name="van der Giezen M."/>
            <person name="Wahlund T.M."/>
            <person name="Williams B."/>
            <person name="Wilson W."/>
            <person name="Wolfe G."/>
            <person name="Wurch L.L."/>
        </authorList>
    </citation>
    <scope>NUCLEOTIDE SEQUENCE</scope>
</reference>
<dbReference type="KEGG" id="ehx:EMIHUDRAFT_369070"/>
<proteinExistence type="predicted"/>
<reference evidence="3" key="2">
    <citation type="submission" date="2024-10" db="UniProtKB">
        <authorList>
            <consortium name="EnsemblProtists"/>
        </authorList>
    </citation>
    <scope>IDENTIFICATION</scope>
</reference>
<dbReference type="PaxDb" id="2903-EOD20682"/>
<evidence type="ECO:0000256" key="1">
    <source>
        <dbReference type="SAM" id="MobiDB-lite"/>
    </source>
</evidence>
<evidence type="ECO:0000259" key="2">
    <source>
        <dbReference type="PROSITE" id="PS50222"/>
    </source>
</evidence>
<accession>A0A0D3JAZ7</accession>
<dbReference type="HOGENOM" id="CLU_1236998_0_0_1"/>
<feature type="domain" description="EF-hand" evidence="2">
    <location>
        <begin position="190"/>
        <end position="225"/>
    </location>
</feature>
<organism evidence="3 4">
    <name type="scientific">Emiliania huxleyi (strain CCMP1516)</name>
    <dbReference type="NCBI Taxonomy" id="280463"/>
    <lineage>
        <taxon>Eukaryota</taxon>
        <taxon>Haptista</taxon>
        <taxon>Haptophyta</taxon>
        <taxon>Prymnesiophyceae</taxon>
        <taxon>Isochrysidales</taxon>
        <taxon>Noelaerhabdaceae</taxon>
        <taxon>Emiliania</taxon>
    </lineage>
</organism>
<dbReference type="AlphaFoldDB" id="A0A0D3JAZ7"/>
<dbReference type="EnsemblProtists" id="EOD20682">
    <property type="protein sequence ID" value="EOD20682"/>
    <property type="gene ID" value="EMIHUDRAFT_369070"/>
</dbReference>
<dbReference type="Gene3D" id="1.10.238.10">
    <property type="entry name" value="EF-hand"/>
    <property type="match status" value="1"/>
</dbReference>
<dbReference type="GO" id="GO:0005509">
    <property type="term" value="F:calcium ion binding"/>
    <property type="evidence" value="ECO:0007669"/>
    <property type="project" value="InterPro"/>
</dbReference>
<feature type="region of interest" description="Disordered" evidence="1">
    <location>
        <begin position="1"/>
        <end position="155"/>
    </location>
</feature>
<name>A0A0D3JAZ7_EMIH1</name>
<feature type="compositionally biased region" description="Low complexity" evidence="1">
    <location>
        <begin position="7"/>
        <end position="18"/>
    </location>
</feature>
<dbReference type="SUPFAM" id="SSF47473">
    <property type="entry name" value="EF-hand"/>
    <property type="match status" value="1"/>
</dbReference>
<dbReference type="Proteomes" id="UP000013827">
    <property type="component" value="Unassembled WGS sequence"/>
</dbReference>
<dbReference type="PROSITE" id="PS50222">
    <property type="entry name" value="EF_HAND_2"/>
    <property type="match status" value="1"/>
</dbReference>
<dbReference type="GeneID" id="17266226"/>
<protein>
    <recommendedName>
        <fullName evidence="2">EF-hand domain-containing protein</fullName>
    </recommendedName>
</protein>
<feature type="compositionally biased region" description="Acidic residues" evidence="1">
    <location>
        <begin position="29"/>
        <end position="48"/>
    </location>
</feature>
<dbReference type="InterPro" id="IPR002048">
    <property type="entry name" value="EF_hand_dom"/>
</dbReference>
<dbReference type="RefSeq" id="XP_005773111.1">
    <property type="nucleotide sequence ID" value="XM_005773054.1"/>
</dbReference>
<keyword evidence="4" id="KW-1185">Reference proteome</keyword>
<evidence type="ECO:0000313" key="4">
    <source>
        <dbReference type="Proteomes" id="UP000013827"/>
    </source>
</evidence>
<dbReference type="InterPro" id="IPR011992">
    <property type="entry name" value="EF-hand-dom_pair"/>
</dbReference>
<feature type="compositionally biased region" description="Low complexity" evidence="1">
    <location>
        <begin position="92"/>
        <end position="113"/>
    </location>
</feature>
<sequence>MSRQPRRAAQAAQERMQQPYFDPAARGSDEEESDEDGMSASGEEEEEPAAPAQPLSAYEEERLRNIASNQAELVRLGLAPPSTAPRPKRRPAAAAGSSSGGAAALRAATAAGSSSGGVRRGGDDDYNDGSSASLSDDEGDDASRATAPGGASSVDPAADAGQLFRLLVGEGGLLQLDKLASVTADLNLDFSQEDLQHMISLFDSNGQGALGLDDFTAIVRAAATA</sequence>